<evidence type="ECO:0000259" key="2">
    <source>
        <dbReference type="Pfam" id="PF17289"/>
    </source>
</evidence>
<dbReference type="EMBL" id="CP062983">
    <property type="protein sequence ID" value="QPC82998.1"/>
    <property type="molecule type" value="Genomic_DNA"/>
</dbReference>
<proteinExistence type="predicted"/>
<dbReference type="RefSeq" id="WP_195171067.1">
    <property type="nucleotide sequence ID" value="NZ_CP062983.1"/>
</dbReference>
<gene>
    <name evidence="3" type="ORF">G4Y79_01075</name>
</gene>
<dbReference type="Gene3D" id="3.40.50.300">
    <property type="entry name" value="P-loop containing nucleotide triphosphate hydrolases"/>
    <property type="match status" value="1"/>
</dbReference>
<dbReference type="Gene3D" id="3.30.420.240">
    <property type="match status" value="1"/>
</dbReference>
<dbReference type="InterPro" id="IPR027417">
    <property type="entry name" value="P-loop_NTPase"/>
</dbReference>
<dbReference type="AlphaFoldDB" id="A0A7S8E9Q4"/>
<evidence type="ECO:0000313" key="3">
    <source>
        <dbReference type="EMBL" id="QPC82998.1"/>
    </source>
</evidence>
<name>A0A7S8E9Q4_9CHLR</name>
<evidence type="ECO:0000256" key="1">
    <source>
        <dbReference type="ARBA" id="ARBA00022612"/>
    </source>
</evidence>
<keyword evidence="4" id="KW-1185">Reference proteome</keyword>
<protein>
    <recommendedName>
        <fullName evidence="2">Terminase large subunit gp17-like C-terminal domain-containing protein</fullName>
    </recommendedName>
</protein>
<reference evidence="3 4" key="1">
    <citation type="submission" date="2020-02" db="EMBL/GenBank/DDBJ databases">
        <authorList>
            <person name="Zheng R.K."/>
            <person name="Sun C.M."/>
        </authorList>
    </citation>
    <scope>NUCLEOTIDE SEQUENCE [LARGE SCALE GENOMIC DNA]</scope>
    <source>
        <strain evidence="4">rifampicinis</strain>
    </source>
</reference>
<sequence>MQDEARFKVVACGRRFGKTELAKTLLLEKSLCHGMQTWWLAPTYQMASQVWRDLKMSLTQSMMTTTNPAANGLTDTIAINETERRIDFGTSGGMIAIRSTHNPDNLRGAGLDFAVLDEAAFMLPDVWPEVVRPMLLDRRGGALFLSTPFGRNWFYHLYQLGLDPLEPDWAAFHFTSMDNRLIDPAEFATIQRTTPARVWREEYLAEFIEDAGQVFRGVRQAIYTPEMPIHHQEAHRYVMGVDWGRDNDYTVLAVIDATTRQLVDLERFNQIGWAVQRGYIRAAADRWQPQVIWAEANSIGSVNIEALQREGLPVRPFMTTSRSKGPLIEALALAIERRDIALLEDVVLLGELESYTLERLPGGGYRYSAPAGMHDDTVIALALAWYGAQQGRLQVDFA</sequence>
<dbReference type="InterPro" id="IPR035421">
    <property type="entry name" value="Terminase_6C"/>
</dbReference>
<evidence type="ECO:0000313" key="4">
    <source>
        <dbReference type="Proteomes" id="UP000594468"/>
    </source>
</evidence>
<organism evidence="3 4">
    <name type="scientific">Phototrophicus methaneseepsis</name>
    <dbReference type="NCBI Taxonomy" id="2710758"/>
    <lineage>
        <taxon>Bacteria</taxon>
        <taxon>Bacillati</taxon>
        <taxon>Chloroflexota</taxon>
        <taxon>Candidatus Thermofontia</taxon>
        <taxon>Phototrophicales</taxon>
        <taxon>Phototrophicaceae</taxon>
        <taxon>Phototrophicus</taxon>
    </lineage>
</organism>
<dbReference type="SUPFAM" id="SSF52540">
    <property type="entry name" value="P-loop containing nucleoside triphosphate hydrolases"/>
    <property type="match status" value="1"/>
</dbReference>
<feature type="domain" description="Terminase large subunit gp17-like C-terminal" evidence="2">
    <location>
        <begin position="239"/>
        <end position="356"/>
    </location>
</feature>
<dbReference type="KEGG" id="pmet:G4Y79_01075"/>
<dbReference type="Proteomes" id="UP000594468">
    <property type="component" value="Chromosome"/>
</dbReference>
<keyword evidence="1" id="KW-1188">Viral release from host cell</keyword>
<dbReference type="Pfam" id="PF17289">
    <property type="entry name" value="Terminase_6C"/>
    <property type="match status" value="1"/>
</dbReference>
<dbReference type="Pfam" id="PF03237">
    <property type="entry name" value="Terminase_6N"/>
    <property type="match status" value="1"/>
</dbReference>
<accession>A0A7S8E9Q4</accession>